<comment type="caution">
    <text evidence="7">The sequence shown here is derived from an EMBL/GenBank/DDBJ whole genome shotgun (WGS) entry which is preliminary data.</text>
</comment>
<comment type="similarity">
    <text evidence="1">Belongs to the peptidase C40 family.</text>
</comment>
<accession>A0AAW4WGP7</accession>
<dbReference type="SUPFAM" id="SSF50044">
    <property type="entry name" value="SH3-domain"/>
    <property type="match status" value="1"/>
</dbReference>
<sequence>MKNNRKWKTTAFILTCGLTVALEGGAAAQTSAGSGLNAGIFATMDSYYNTDIVVSATNTVTTMEGQSEDAAVTDTTVPADTAATDTAVPADTTICGYTNLGIAQVDSSLNVREQPDTNSDIVGKMQNDAGCEILEDDGEWLKIESGQVTGYVKAEYIITGEAAVAKAQEVMKTIATVTTQTLNVRAEMNTDCTKLALMPEGEELEVLNQYDGWVEVDLDGDVGYASTDYVEISQQLPKAQTMTELKYGQGVSDTRVSLVAYATQFVGNPYVWGGTSLTRGADCSGFVLSVYANYGVYLPHSSRAQAGCGTRISASEAQPGDLFFYGSGKGINHVAIYIGNGQIVHASSPSTGIKISNAYYRSPVCVVRVLGN</sequence>
<evidence type="ECO:0000313" key="7">
    <source>
        <dbReference type="EMBL" id="MCC2240992.1"/>
    </source>
</evidence>
<dbReference type="Pfam" id="PF08239">
    <property type="entry name" value="SH3_3"/>
    <property type="match status" value="2"/>
</dbReference>
<dbReference type="GO" id="GO:0008234">
    <property type="term" value="F:cysteine-type peptidase activity"/>
    <property type="evidence" value="ECO:0007669"/>
    <property type="project" value="UniProtKB-KW"/>
</dbReference>
<keyword evidence="3" id="KW-0378">Hydrolase</keyword>
<keyword evidence="4" id="KW-0788">Thiol protease</keyword>
<dbReference type="InterPro" id="IPR000064">
    <property type="entry name" value="NLP_P60_dom"/>
</dbReference>
<dbReference type="PANTHER" id="PTHR47053">
    <property type="entry name" value="MUREIN DD-ENDOPEPTIDASE MEPH-RELATED"/>
    <property type="match status" value="1"/>
</dbReference>
<feature type="signal peptide" evidence="5">
    <location>
        <begin position="1"/>
        <end position="21"/>
    </location>
</feature>
<reference evidence="7" key="1">
    <citation type="submission" date="2021-10" db="EMBL/GenBank/DDBJ databases">
        <title>Anaerobic single-cell dispensing facilitates the cultivation of human gut bacteria.</title>
        <authorList>
            <person name="Afrizal A."/>
        </authorList>
    </citation>
    <scope>NUCLEOTIDE SEQUENCE</scope>
    <source>
        <strain evidence="7">CLA-AA-H204</strain>
    </source>
</reference>
<dbReference type="Gene3D" id="3.90.1720.10">
    <property type="entry name" value="endopeptidase domain like (from Nostoc punctiforme)"/>
    <property type="match status" value="1"/>
</dbReference>
<dbReference type="EMBL" id="JAJEQW010000001">
    <property type="protein sequence ID" value="MCC2240992.1"/>
    <property type="molecule type" value="Genomic_DNA"/>
</dbReference>
<evidence type="ECO:0000256" key="5">
    <source>
        <dbReference type="SAM" id="SignalP"/>
    </source>
</evidence>
<dbReference type="PANTHER" id="PTHR47053:SF1">
    <property type="entry name" value="MUREIN DD-ENDOPEPTIDASE MEPH-RELATED"/>
    <property type="match status" value="1"/>
</dbReference>
<dbReference type="Gene3D" id="2.30.30.40">
    <property type="entry name" value="SH3 Domains"/>
    <property type="match status" value="2"/>
</dbReference>
<evidence type="ECO:0000256" key="4">
    <source>
        <dbReference type="ARBA" id="ARBA00022807"/>
    </source>
</evidence>
<organism evidence="7 8">
    <name type="scientific">Roseburia amylophila</name>
    <dbReference type="NCBI Taxonomy" id="2981794"/>
    <lineage>
        <taxon>Bacteria</taxon>
        <taxon>Bacillati</taxon>
        <taxon>Bacillota</taxon>
        <taxon>Clostridia</taxon>
        <taxon>Lachnospirales</taxon>
        <taxon>Lachnospiraceae</taxon>
        <taxon>Roseburia</taxon>
    </lineage>
</organism>
<proteinExistence type="inferred from homology"/>
<dbReference type="SMART" id="SM00287">
    <property type="entry name" value="SH3b"/>
    <property type="match status" value="2"/>
</dbReference>
<dbReference type="Proteomes" id="UP001198893">
    <property type="component" value="Unassembled WGS sequence"/>
</dbReference>
<dbReference type="PROSITE" id="PS51935">
    <property type="entry name" value="NLPC_P60"/>
    <property type="match status" value="1"/>
</dbReference>
<feature type="chain" id="PRO_5043868077" evidence="5">
    <location>
        <begin position="22"/>
        <end position="372"/>
    </location>
</feature>
<evidence type="ECO:0000256" key="1">
    <source>
        <dbReference type="ARBA" id="ARBA00007074"/>
    </source>
</evidence>
<feature type="domain" description="NlpC/P60" evidence="6">
    <location>
        <begin position="252"/>
        <end position="372"/>
    </location>
</feature>
<dbReference type="InterPro" id="IPR003646">
    <property type="entry name" value="SH3-like_bac-type"/>
</dbReference>
<dbReference type="InterPro" id="IPR051202">
    <property type="entry name" value="Peptidase_C40"/>
</dbReference>
<keyword evidence="2" id="KW-0645">Protease</keyword>
<dbReference type="InterPro" id="IPR038765">
    <property type="entry name" value="Papain-like_cys_pep_sf"/>
</dbReference>
<protein>
    <submittedName>
        <fullName evidence="7">C40 family peptidase</fullName>
    </submittedName>
</protein>
<dbReference type="Pfam" id="PF00877">
    <property type="entry name" value="NLPC_P60"/>
    <property type="match status" value="1"/>
</dbReference>
<dbReference type="RefSeq" id="WP_227709491.1">
    <property type="nucleotide sequence ID" value="NZ_JAJEQW010000001.1"/>
</dbReference>
<evidence type="ECO:0000256" key="3">
    <source>
        <dbReference type="ARBA" id="ARBA00022801"/>
    </source>
</evidence>
<gene>
    <name evidence="7" type="ORF">LKD47_01575</name>
</gene>
<evidence type="ECO:0000256" key="2">
    <source>
        <dbReference type="ARBA" id="ARBA00022670"/>
    </source>
</evidence>
<dbReference type="AlphaFoldDB" id="A0AAW4WGP7"/>
<keyword evidence="5" id="KW-0732">Signal</keyword>
<dbReference type="SUPFAM" id="SSF54001">
    <property type="entry name" value="Cysteine proteinases"/>
    <property type="match status" value="1"/>
</dbReference>
<dbReference type="GO" id="GO:0006508">
    <property type="term" value="P:proteolysis"/>
    <property type="evidence" value="ECO:0007669"/>
    <property type="project" value="UniProtKB-KW"/>
</dbReference>
<evidence type="ECO:0000259" key="6">
    <source>
        <dbReference type="PROSITE" id="PS51935"/>
    </source>
</evidence>
<dbReference type="InterPro" id="IPR036028">
    <property type="entry name" value="SH3-like_dom_sf"/>
</dbReference>
<evidence type="ECO:0000313" key="8">
    <source>
        <dbReference type="Proteomes" id="UP001198893"/>
    </source>
</evidence>
<name>A0AAW4WGP7_9FIRM</name>